<evidence type="ECO:0000313" key="4">
    <source>
        <dbReference type="Proteomes" id="UP001437256"/>
    </source>
</evidence>
<accession>A0ABR2ZE31</accession>
<dbReference type="Proteomes" id="UP001437256">
    <property type="component" value="Unassembled WGS sequence"/>
</dbReference>
<sequence length="488" mass="55440">MVLRKPRTEAGNSVQPESTKHQSEFAPQSSYPPISREQLRTDYLLSDSIRTEMFLIIAHEEQDLERYQTEIKRIKSLLNQLEQARTELENRIAQHRSFHSVIRRVPEELWVEIFVDCVQLTSRSSPCHLAAVCSHWRGIVRSKSKLWLSLVVRVDLRSGVNVPLLESYLSHSKDHPLEIVVRSHKPQFSSVTAHNLFIYSPSEQVMEKLVDHTGKLTVPSYESESTISPLPEYESRYLWIYDSVSTAPRLREVIIGSEHGKPLSLSMEWLYSSEVQSLTIHHLEGSAERRLLSVLPTLKQLGVLSISIKNAPSYRGGFDTAATVLCPRLRQLSFSCDQRLDNYLQTRWGTMRCPDLCSLTLSYPVVAQDSGLDPGFPRFSSSLTKLSFTFSISRQVGSHRPTSGLLTSVCRSLPNPIVFEIKFQDGTSSKFPDTYEQCVYNGEPCVTLLSKASSKSQRFLPPSSNHFSFGWEVPFLPTRSDVSSKCWK</sequence>
<keyword evidence="1" id="KW-0175">Coiled coil</keyword>
<feature type="coiled-coil region" evidence="1">
    <location>
        <begin position="57"/>
        <end position="98"/>
    </location>
</feature>
<dbReference type="EMBL" id="JBBXMP010000216">
    <property type="protein sequence ID" value="KAL0059605.1"/>
    <property type="molecule type" value="Genomic_DNA"/>
</dbReference>
<proteinExistence type="predicted"/>
<feature type="region of interest" description="Disordered" evidence="2">
    <location>
        <begin position="1"/>
        <end position="33"/>
    </location>
</feature>
<comment type="caution">
    <text evidence="3">The sequence shown here is derived from an EMBL/GenBank/DDBJ whole genome shotgun (WGS) entry which is preliminary data.</text>
</comment>
<gene>
    <name evidence="3" type="ORF">AAF712_013656</name>
</gene>
<evidence type="ECO:0000313" key="3">
    <source>
        <dbReference type="EMBL" id="KAL0059605.1"/>
    </source>
</evidence>
<protein>
    <recommendedName>
        <fullName evidence="5">F-box domain-containing protein</fullName>
    </recommendedName>
</protein>
<evidence type="ECO:0008006" key="5">
    <source>
        <dbReference type="Google" id="ProtNLM"/>
    </source>
</evidence>
<organism evidence="3 4">
    <name type="scientific">Marasmius tenuissimus</name>
    <dbReference type="NCBI Taxonomy" id="585030"/>
    <lineage>
        <taxon>Eukaryota</taxon>
        <taxon>Fungi</taxon>
        <taxon>Dikarya</taxon>
        <taxon>Basidiomycota</taxon>
        <taxon>Agaricomycotina</taxon>
        <taxon>Agaricomycetes</taxon>
        <taxon>Agaricomycetidae</taxon>
        <taxon>Agaricales</taxon>
        <taxon>Marasmiineae</taxon>
        <taxon>Marasmiaceae</taxon>
        <taxon>Marasmius</taxon>
    </lineage>
</organism>
<evidence type="ECO:0000256" key="1">
    <source>
        <dbReference type="SAM" id="Coils"/>
    </source>
</evidence>
<evidence type="ECO:0000256" key="2">
    <source>
        <dbReference type="SAM" id="MobiDB-lite"/>
    </source>
</evidence>
<name>A0ABR2ZE31_9AGAR</name>
<keyword evidence="4" id="KW-1185">Reference proteome</keyword>
<reference evidence="3 4" key="1">
    <citation type="submission" date="2024-05" db="EMBL/GenBank/DDBJ databases">
        <title>A draft genome resource for the thread blight pathogen Marasmius tenuissimus strain MS-2.</title>
        <authorList>
            <person name="Yulfo-Soto G.E."/>
            <person name="Baruah I.K."/>
            <person name="Amoako-Attah I."/>
            <person name="Bukari Y."/>
            <person name="Meinhardt L.W."/>
            <person name="Bailey B.A."/>
            <person name="Cohen S.P."/>
        </authorList>
    </citation>
    <scope>NUCLEOTIDE SEQUENCE [LARGE SCALE GENOMIC DNA]</scope>
    <source>
        <strain evidence="3 4">MS-2</strain>
    </source>
</reference>